<protein>
    <submittedName>
        <fullName evidence="2">Uncharacterized protein</fullName>
    </submittedName>
</protein>
<dbReference type="AlphaFoldDB" id="A0A645EB68"/>
<organism evidence="2">
    <name type="scientific">bioreactor metagenome</name>
    <dbReference type="NCBI Taxonomy" id="1076179"/>
    <lineage>
        <taxon>unclassified sequences</taxon>
        <taxon>metagenomes</taxon>
        <taxon>ecological metagenomes</taxon>
    </lineage>
</organism>
<feature type="compositionally biased region" description="Basic and acidic residues" evidence="1">
    <location>
        <begin position="36"/>
        <end position="49"/>
    </location>
</feature>
<sequence length="77" mass="8650">MNDRHLRSGNLLNIGADFPGGPLFRGLRRLRDENFSLRGSVPDRDHRSGEGGQHGSAQQYNTGQFQHEFLALSFILL</sequence>
<proteinExistence type="predicted"/>
<reference evidence="2" key="1">
    <citation type="submission" date="2019-08" db="EMBL/GenBank/DDBJ databases">
        <authorList>
            <person name="Kucharzyk K."/>
            <person name="Murdoch R.W."/>
            <person name="Higgins S."/>
            <person name="Loffler F."/>
        </authorList>
    </citation>
    <scope>NUCLEOTIDE SEQUENCE</scope>
</reference>
<evidence type="ECO:0000313" key="2">
    <source>
        <dbReference type="EMBL" id="MPM98559.1"/>
    </source>
</evidence>
<feature type="region of interest" description="Disordered" evidence="1">
    <location>
        <begin position="36"/>
        <end position="61"/>
    </location>
</feature>
<comment type="caution">
    <text evidence="2">The sequence shown here is derived from an EMBL/GenBank/DDBJ whole genome shotgun (WGS) entry which is preliminary data.</text>
</comment>
<gene>
    <name evidence="2" type="ORF">SDC9_145747</name>
</gene>
<dbReference type="EMBL" id="VSSQ01044709">
    <property type="protein sequence ID" value="MPM98559.1"/>
    <property type="molecule type" value="Genomic_DNA"/>
</dbReference>
<name>A0A645EB68_9ZZZZ</name>
<evidence type="ECO:0000256" key="1">
    <source>
        <dbReference type="SAM" id="MobiDB-lite"/>
    </source>
</evidence>
<accession>A0A645EB68</accession>